<feature type="signal peptide" evidence="9">
    <location>
        <begin position="1"/>
        <end position="26"/>
    </location>
</feature>
<evidence type="ECO:0000256" key="9">
    <source>
        <dbReference type="SAM" id="SignalP"/>
    </source>
</evidence>
<dbReference type="InterPro" id="IPR037066">
    <property type="entry name" value="Plug_dom_sf"/>
</dbReference>
<keyword evidence="12" id="KW-1185">Reference proteome</keyword>
<dbReference type="InterPro" id="IPR036942">
    <property type="entry name" value="Beta-barrel_TonB_sf"/>
</dbReference>
<evidence type="ECO:0000256" key="7">
    <source>
        <dbReference type="RuleBase" id="RU003357"/>
    </source>
</evidence>
<keyword evidence="3" id="KW-0410">Iron transport</keyword>
<dbReference type="Pfam" id="PF00593">
    <property type="entry name" value="TonB_dep_Rec_b-barrel"/>
    <property type="match status" value="1"/>
</dbReference>
<dbReference type="PANTHER" id="PTHR40980:SF3">
    <property type="entry name" value="TONB-DEPENDENT RECEPTOR-LIKE BETA-BARREL DOMAIN-CONTAINING PROTEIN"/>
    <property type="match status" value="1"/>
</dbReference>
<reference evidence="11 12" key="1">
    <citation type="submission" date="2023-01" db="EMBL/GenBank/DDBJ databases">
        <title>Novel species of the genus Asticcacaulis isolated from rivers.</title>
        <authorList>
            <person name="Lu H."/>
        </authorList>
    </citation>
    <scope>NUCLEOTIDE SEQUENCE [LARGE SCALE GENOMIC DNA]</scope>
    <source>
        <strain evidence="11 12">BYS171W</strain>
    </source>
</reference>
<dbReference type="RefSeq" id="WP_272746626.1">
    <property type="nucleotide sequence ID" value="NZ_JAQQKX010000001.1"/>
</dbReference>
<evidence type="ECO:0000256" key="1">
    <source>
        <dbReference type="ARBA" id="ARBA00004442"/>
    </source>
</evidence>
<comment type="subcellular location">
    <subcellularLocation>
        <location evidence="1 7">Cell outer membrane</location>
    </subcellularLocation>
</comment>
<keyword evidence="2" id="KW-0813">Transport</keyword>
<feature type="chain" id="PRO_5046862375" evidence="9">
    <location>
        <begin position="27"/>
        <end position="1286"/>
    </location>
</feature>
<gene>
    <name evidence="11" type="ORF">PQU92_02475</name>
</gene>
<keyword evidence="6" id="KW-0998">Cell outer membrane</keyword>
<feature type="region of interest" description="Disordered" evidence="8">
    <location>
        <begin position="105"/>
        <end position="124"/>
    </location>
</feature>
<keyword evidence="3" id="KW-0406">Ion transport</keyword>
<dbReference type="SUPFAM" id="SSF56935">
    <property type="entry name" value="Porins"/>
    <property type="match status" value="1"/>
</dbReference>
<dbReference type="Pfam" id="PF07715">
    <property type="entry name" value="Plug"/>
    <property type="match status" value="1"/>
</dbReference>
<evidence type="ECO:0000256" key="8">
    <source>
        <dbReference type="SAM" id="MobiDB-lite"/>
    </source>
</evidence>
<comment type="caution">
    <text evidence="11">The sequence shown here is derived from an EMBL/GenBank/DDBJ whole genome shotgun (WGS) entry which is preliminary data.</text>
</comment>
<dbReference type="Gene3D" id="3.55.50.30">
    <property type="match status" value="1"/>
</dbReference>
<dbReference type="Gene3D" id="2.170.130.10">
    <property type="entry name" value="TonB-dependent receptor, plug domain"/>
    <property type="match status" value="1"/>
</dbReference>
<sequence>MRRGLNTPVLLGVVATAMCLAPVASAQSQAFDIPSDLASKTLPEFGRQSGLQIIAPTGRIKGIKTRSVSGRFLPREALARMIEGTGLEIASDRGSVIALRLRSVPSDPQRLPPPPQVDAAQPSSLDQPIPEVIIVGVRRAQQSAIERRRMSATLAESIVAEDVGSFPDRNLNEAISRIAGVALARNDMGEGADISLRGNGPDLTRVEIDGMGVAASGFDLAVNGGGRAADLRELPADIIKSVDVIKGQTADMTEGGLGGTVVITTRTAFEFPRPYLSMRVSLDRNSLSQRWSPDTNFVATRTFLDGRLGVLFNLTQTRRLNDSHQVAQAGVNNSQGYVRLFDLDDSPEKTYALNPALVSGVDRNNVAFNAPLQTFALASGTGTFSTNSALDIVRLSSQAQSKAECLSAFPLYSETDLNRIQPGTNNANRAALQEQRIREQVTCLNQWNDYLPNTVNERFKSNYEDRTAWDIRLDYRVNAQLTVFAKYQYAGREMDEQVRTRGLGSVLWSYTDARYVSQSLSNNTAIPIGSLNTLSPVAGSGYSLFNTGQPTGSIRLDSTLGGGNVLNAFPIYGVALNVVPGSLRIDSNHYATSLEITNPALAYDNIQNDQKWKSSYLQVGGAYKNGSLSADFQASHTQAAYQRTDARFRRSILYSQATLRATEQGLWRVTFPAGFDPDQIESAYPLNPATNADAAQFTNPVQVTYDPKLSENAEDAAKVDLTYRRPDASVLSRIKVGVSYRNLQTDYWSGGGYALGNGVTVPASTMRGTIRACENTPTTALANRCAYGYAPISNGALYGVETVTREQLLDVYRNSVQMNSNGFLPGIDGYADARLWNTVDVQRAFALMVGTQHFNLDCMKWCRGSDGIIYSTPISSANEQVYAAYYMVNFDRTLPLGMRLDGNFGVRYIRTDLRTSGFVTFNAITKNADWNANEGADRVTTSVTARPVSLGAISSDWLPSYNLALWFVPGKIVARYNWAIAVARPPISRLWPSGNCTFDERVVISGDTAPYLACGTVGNPDLKPYRASRVNTSLEWYINRDSYFTVTYYRQKVKIGAPILVRVPGGPLFENSSDADPNTGRILSDYAVDYSTYVNGPAYTYAGWEIAAKAAWTRLPGPLRHTGTDFNISTNRAQGAASLIDPVTGEKVGVPGRSDYFLNIGLWYDDGKTIARLTYQARDAMLRCLTGCGTNTELAYNFPSSNPASTSFVGLPYNPSEPYYSRAYAYLDAKVSHEIAPGFEIYWEGRNLLKEASVVDGSRGFADSNYPFSYNYGGRRFTVGVVYKLH</sequence>
<dbReference type="InterPro" id="IPR010104">
    <property type="entry name" value="TonB_rcpt_bac"/>
</dbReference>
<dbReference type="SMART" id="SM00965">
    <property type="entry name" value="STN"/>
    <property type="match status" value="1"/>
</dbReference>
<dbReference type="Proteomes" id="UP001214854">
    <property type="component" value="Unassembled WGS sequence"/>
</dbReference>
<keyword evidence="5 7" id="KW-0472">Membrane</keyword>
<dbReference type="NCBIfam" id="TIGR01782">
    <property type="entry name" value="TonB-Xanth-Caul"/>
    <property type="match status" value="1"/>
</dbReference>
<dbReference type="Gene3D" id="2.40.170.20">
    <property type="entry name" value="TonB-dependent receptor, beta-barrel domain"/>
    <property type="match status" value="1"/>
</dbReference>
<evidence type="ECO:0000256" key="6">
    <source>
        <dbReference type="ARBA" id="ARBA00023237"/>
    </source>
</evidence>
<dbReference type="InterPro" id="IPR011662">
    <property type="entry name" value="Secretin/TonB_short_N"/>
</dbReference>
<dbReference type="EMBL" id="JAQQKX010000001">
    <property type="protein sequence ID" value="MDC7682122.1"/>
    <property type="molecule type" value="Genomic_DNA"/>
</dbReference>
<keyword evidence="4" id="KW-0408">Iron</keyword>
<evidence type="ECO:0000259" key="10">
    <source>
        <dbReference type="SMART" id="SM00965"/>
    </source>
</evidence>
<accession>A0ABT5HPX8</accession>
<evidence type="ECO:0000313" key="12">
    <source>
        <dbReference type="Proteomes" id="UP001214854"/>
    </source>
</evidence>
<proteinExistence type="inferred from homology"/>
<keyword evidence="11" id="KW-0675">Receptor</keyword>
<feature type="domain" description="Secretin/TonB short N-terminal" evidence="10">
    <location>
        <begin position="51"/>
        <end position="102"/>
    </location>
</feature>
<comment type="similarity">
    <text evidence="7">Belongs to the TonB-dependent receptor family.</text>
</comment>
<keyword evidence="7" id="KW-0798">TonB box</keyword>
<dbReference type="InterPro" id="IPR012910">
    <property type="entry name" value="Plug_dom"/>
</dbReference>
<evidence type="ECO:0000256" key="3">
    <source>
        <dbReference type="ARBA" id="ARBA00022496"/>
    </source>
</evidence>
<evidence type="ECO:0000313" key="11">
    <source>
        <dbReference type="EMBL" id="MDC7682122.1"/>
    </source>
</evidence>
<organism evidence="11 12">
    <name type="scientific">Asticcacaulis aquaticus</name>
    <dbReference type="NCBI Taxonomy" id="2984212"/>
    <lineage>
        <taxon>Bacteria</taxon>
        <taxon>Pseudomonadati</taxon>
        <taxon>Pseudomonadota</taxon>
        <taxon>Alphaproteobacteria</taxon>
        <taxon>Caulobacterales</taxon>
        <taxon>Caulobacteraceae</taxon>
        <taxon>Asticcacaulis</taxon>
    </lineage>
</organism>
<evidence type="ECO:0000256" key="5">
    <source>
        <dbReference type="ARBA" id="ARBA00023136"/>
    </source>
</evidence>
<keyword evidence="9" id="KW-0732">Signal</keyword>
<evidence type="ECO:0000256" key="2">
    <source>
        <dbReference type="ARBA" id="ARBA00022448"/>
    </source>
</evidence>
<dbReference type="InterPro" id="IPR000531">
    <property type="entry name" value="Beta-barrel_TonB"/>
</dbReference>
<protein>
    <submittedName>
        <fullName evidence="11">TonB-dependent receptor</fullName>
    </submittedName>
</protein>
<dbReference type="PANTHER" id="PTHR40980">
    <property type="entry name" value="PLUG DOMAIN-CONTAINING PROTEIN"/>
    <property type="match status" value="1"/>
</dbReference>
<evidence type="ECO:0000256" key="4">
    <source>
        <dbReference type="ARBA" id="ARBA00023004"/>
    </source>
</evidence>
<name>A0ABT5HPX8_9CAUL</name>